<accession>A0A819XUI1</accession>
<evidence type="ECO:0008006" key="4">
    <source>
        <dbReference type="Google" id="ProtNLM"/>
    </source>
</evidence>
<proteinExistence type="predicted"/>
<gene>
    <name evidence="2" type="ORF">JBS370_LOCUS33539</name>
    <name evidence="1" type="ORF">ZHD862_LOCUS36467</name>
</gene>
<dbReference type="Proteomes" id="UP000663864">
    <property type="component" value="Unassembled WGS sequence"/>
</dbReference>
<dbReference type="AlphaFoldDB" id="A0A819XUI1"/>
<protein>
    <recommendedName>
        <fullName evidence="4">F-box domain-containing protein</fullName>
    </recommendedName>
</protein>
<evidence type="ECO:0000313" key="3">
    <source>
        <dbReference type="Proteomes" id="UP000663836"/>
    </source>
</evidence>
<evidence type="ECO:0000313" key="2">
    <source>
        <dbReference type="EMBL" id="CAF4141933.1"/>
    </source>
</evidence>
<sequence>MVVQLRSNLNEFSQETMSINSIENFSDELFYEIFDYLNDCEIYNAFSNLNYRFQQLINSSFRLLKLNSSRSKEIFINNYQQVLHLNKDKIFSIHLWLS</sequence>
<dbReference type="Proteomes" id="UP000663836">
    <property type="component" value="Unassembled WGS sequence"/>
</dbReference>
<name>A0A819XUI1_9BILA</name>
<dbReference type="EMBL" id="CAJOBD010009791">
    <property type="protein sequence ID" value="CAF4141933.1"/>
    <property type="molecule type" value="Genomic_DNA"/>
</dbReference>
<organism evidence="2 3">
    <name type="scientific">Rotaria sordida</name>
    <dbReference type="NCBI Taxonomy" id="392033"/>
    <lineage>
        <taxon>Eukaryota</taxon>
        <taxon>Metazoa</taxon>
        <taxon>Spiralia</taxon>
        <taxon>Gnathifera</taxon>
        <taxon>Rotifera</taxon>
        <taxon>Eurotatoria</taxon>
        <taxon>Bdelloidea</taxon>
        <taxon>Philodinida</taxon>
        <taxon>Philodinidae</taxon>
        <taxon>Rotaria</taxon>
    </lineage>
</organism>
<comment type="caution">
    <text evidence="2">The sequence shown here is derived from an EMBL/GenBank/DDBJ whole genome shotgun (WGS) entry which is preliminary data.</text>
</comment>
<evidence type="ECO:0000313" key="1">
    <source>
        <dbReference type="EMBL" id="CAF1478822.1"/>
    </source>
</evidence>
<dbReference type="EMBL" id="CAJNOT010005944">
    <property type="protein sequence ID" value="CAF1478822.1"/>
    <property type="molecule type" value="Genomic_DNA"/>
</dbReference>
<reference evidence="2" key="1">
    <citation type="submission" date="2021-02" db="EMBL/GenBank/DDBJ databases">
        <authorList>
            <person name="Nowell W R."/>
        </authorList>
    </citation>
    <scope>NUCLEOTIDE SEQUENCE</scope>
</reference>